<name>A0A835ILF8_9MAGN</name>
<comment type="similarity">
    <text evidence="4">Belongs to the CRWN family.</text>
</comment>
<sequence length="88" mass="10501">MQEKLVRKEHDEIQRLIAKHEASLEMKSLELEAEIDQKHMSMEAEMETKRRDCDLREVDLHQREELIQEREQGEVLSGRASRLIDCQN</sequence>
<dbReference type="EMBL" id="JADFTS010000003">
    <property type="protein sequence ID" value="KAF9617803.1"/>
    <property type="molecule type" value="Genomic_DNA"/>
</dbReference>
<dbReference type="PANTHER" id="PTHR31908">
    <property type="entry name" value="PROTEIN CROWDED NUCLEI 4"/>
    <property type="match status" value="1"/>
</dbReference>
<dbReference type="GO" id="GO:0006997">
    <property type="term" value="P:nucleus organization"/>
    <property type="evidence" value="ECO:0007669"/>
    <property type="project" value="InterPro"/>
</dbReference>
<dbReference type="InterPro" id="IPR040418">
    <property type="entry name" value="CRWN"/>
</dbReference>
<dbReference type="PANTHER" id="PTHR31908:SF2">
    <property type="entry name" value="PROTEIN CROWDED NUCLEI 4"/>
    <property type="match status" value="1"/>
</dbReference>
<reference evidence="5 6" key="1">
    <citation type="submission" date="2020-10" db="EMBL/GenBank/DDBJ databases">
        <title>The Coptis chinensis genome and diversification of protoberbering-type alkaloids.</title>
        <authorList>
            <person name="Wang B."/>
            <person name="Shu S."/>
            <person name="Song C."/>
            <person name="Liu Y."/>
        </authorList>
    </citation>
    <scope>NUCLEOTIDE SEQUENCE [LARGE SCALE GENOMIC DNA]</scope>
    <source>
        <strain evidence="5">HL-2020</strain>
        <tissue evidence="5">Leaf</tissue>
    </source>
</reference>
<evidence type="ECO:0000256" key="1">
    <source>
        <dbReference type="ARBA" id="ARBA00023054"/>
    </source>
</evidence>
<keyword evidence="1" id="KW-0175">Coiled coil</keyword>
<dbReference type="Proteomes" id="UP000631114">
    <property type="component" value="Unassembled WGS sequence"/>
</dbReference>
<dbReference type="OrthoDB" id="673795at2759"/>
<gene>
    <name evidence="5" type="ORF">IFM89_038985</name>
</gene>
<protein>
    <submittedName>
        <fullName evidence="5">Uncharacterized protein</fullName>
    </submittedName>
</protein>
<evidence type="ECO:0000313" key="6">
    <source>
        <dbReference type="Proteomes" id="UP000631114"/>
    </source>
</evidence>
<evidence type="ECO:0000256" key="2">
    <source>
        <dbReference type="ARBA" id="ARBA00023242"/>
    </source>
</evidence>
<evidence type="ECO:0000313" key="5">
    <source>
        <dbReference type="EMBL" id="KAF9617803.1"/>
    </source>
</evidence>
<evidence type="ECO:0000256" key="4">
    <source>
        <dbReference type="ARBA" id="ARBA00024208"/>
    </source>
</evidence>
<organism evidence="5 6">
    <name type="scientific">Coptis chinensis</name>
    <dbReference type="NCBI Taxonomy" id="261450"/>
    <lineage>
        <taxon>Eukaryota</taxon>
        <taxon>Viridiplantae</taxon>
        <taxon>Streptophyta</taxon>
        <taxon>Embryophyta</taxon>
        <taxon>Tracheophyta</taxon>
        <taxon>Spermatophyta</taxon>
        <taxon>Magnoliopsida</taxon>
        <taxon>Ranunculales</taxon>
        <taxon>Ranunculaceae</taxon>
        <taxon>Coptidoideae</taxon>
        <taxon>Coptis</taxon>
    </lineage>
</organism>
<evidence type="ECO:0000256" key="3">
    <source>
        <dbReference type="ARBA" id="ARBA00024186"/>
    </source>
</evidence>
<proteinExistence type="inferred from homology"/>
<dbReference type="GO" id="GO:0005652">
    <property type="term" value="C:nuclear lamina"/>
    <property type="evidence" value="ECO:0007669"/>
    <property type="project" value="UniProtKB-SubCell"/>
</dbReference>
<comment type="subcellular location">
    <subcellularLocation>
        <location evidence="3">Nucleus lamina</location>
    </subcellularLocation>
</comment>
<accession>A0A835ILF8</accession>
<keyword evidence="2" id="KW-0539">Nucleus</keyword>
<comment type="caution">
    <text evidence="5">The sequence shown here is derived from an EMBL/GenBank/DDBJ whole genome shotgun (WGS) entry which is preliminary data.</text>
</comment>
<dbReference type="AlphaFoldDB" id="A0A835ILF8"/>
<keyword evidence="6" id="KW-1185">Reference proteome</keyword>